<accession>A0A921JZS1</accession>
<proteinExistence type="predicted"/>
<evidence type="ECO:0000313" key="2">
    <source>
        <dbReference type="EMBL" id="HJE96066.1"/>
    </source>
</evidence>
<protein>
    <submittedName>
        <fullName evidence="2">Uncharacterized protein</fullName>
    </submittedName>
</protein>
<evidence type="ECO:0000256" key="1">
    <source>
        <dbReference type="SAM" id="Phobius"/>
    </source>
</evidence>
<feature type="transmembrane region" description="Helical" evidence="1">
    <location>
        <begin position="6"/>
        <end position="25"/>
    </location>
</feature>
<reference evidence="2" key="2">
    <citation type="submission" date="2021-09" db="EMBL/GenBank/DDBJ databases">
        <authorList>
            <person name="Gilroy R."/>
        </authorList>
    </citation>
    <scope>NUCLEOTIDE SEQUENCE</scope>
    <source>
        <strain evidence="2">CHK174-6876</strain>
    </source>
</reference>
<name>A0A921JZS1_9LACO</name>
<feature type="transmembrane region" description="Helical" evidence="1">
    <location>
        <begin position="84"/>
        <end position="103"/>
    </location>
</feature>
<sequence length="107" mass="12263">MFYISFISFLSLFTGIVLFAIKSCYGKKYKHDERFNQIELYSSKAASLVLILGLVFLLIFFGFGGATNTLRTDIYTFKDLLTSIVVLLIGLYSITDFCAFHIFNHKF</sequence>
<dbReference type="Proteomes" id="UP000707535">
    <property type="component" value="Unassembled WGS sequence"/>
</dbReference>
<dbReference type="EMBL" id="DYXG01000008">
    <property type="protein sequence ID" value="HJE96066.1"/>
    <property type="molecule type" value="Genomic_DNA"/>
</dbReference>
<dbReference type="AlphaFoldDB" id="A0A921JZS1"/>
<comment type="caution">
    <text evidence="2">The sequence shown here is derived from an EMBL/GenBank/DDBJ whole genome shotgun (WGS) entry which is preliminary data.</text>
</comment>
<keyword evidence="1" id="KW-0812">Transmembrane</keyword>
<reference evidence="2" key="1">
    <citation type="journal article" date="2021" name="PeerJ">
        <title>Extensive microbial diversity within the chicken gut microbiome revealed by metagenomics and culture.</title>
        <authorList>
            <person name="Gilroy R."/>
            <person name="Ravi A."/>
            <person name="Getino M."/>
            <person name="Pursley I."/>
            <person name="Horton D.L."/>
            <person name="Alikhan N.F."/>
            <person name="Baker D."/>
            <person name="Gharbi K."/>
            <person name="Hall N."/>
            <person name="Watson M."/>
            <person name="Adriaenssens E.M."/>
            <person name="Foster-Nyarko E."/>
            <person name="Jarju S."/>
            <person name="Secka A."/>
            <person name="Antonio M."/>
            <person name="Oren A."/>
            <person name="Chaudhuri R.R."/>
            <person name="La Ragione R."/>
            <person name="Hildebrand F."/>
            <person name="Pallen M.J."/>
        </authorList>
    </citation>
    <scope>NUCLEOTIDE SEQUENCE</scope>
    <source>
        <strain evidence="2">CHK174-6876</strain>
    </source>
</reference>
<gene>
    <name evidence="2" type="ORF">K8V00_00465</name>
</gene>
<feature type="transmembrane region" description="Helical" evidence="1">
    <location>
        <begin position="45"/>
        <end position="64"/>
    </location>
</feature>
<organism evidence="2 3">
    <name type="scientific">Ligilactobacillus acidipiscis</name>
    <dbReference type="NCBI Taxonomy" id="89059"/>
    <lineage>
        <taxon>Bacteria</taxon>
        <taxon>Bacillati</taxon>
        <taxon>Bacillota</taxon>
        <taxon>Bacilli</taxon>
        <taxon>Lactobacillales</taxon>
        <taxon>Lactobacillaceae</taxon>
        <taxon>Ligilactobacillus</taxon>
    </lineage>
</organism>
<keyword evidence="1" id="KW-1133">Transmembrane helix</keyword>
<keyword evidence="1" id="KW-0472">Membrane</keyword>
<evidence type="ECO:0000313" key="3">
    <source>
        <dbReference type="Proteomes" id="UP000707535"/>
    </source>
</evidence>